<evidence type="ECO:0000313" key="3">
    <source>
        <dbReference type="Proteomes" id="UP000799440"/>
    </source>
</evidence>
<protein>
    <submittedName>
        <fullName evidence="2">DUF1294-domain-containing protein</fullName>
    </submittedName>
</protein>
<keyword evidence="1" id="KW-0812">Transmembrane</keyword>
<keyword evidence="1" id="KW-0472">Membrane</keyword>
<feature type="transmembrane region" description="Helical" evidence="1">
    <location>
        <begin position="43"/>
        <end position="63"/>
    </location>
</feature>
<dbReference type="InterPro" id="IPR010718">
    <property type="entry name" value="DUF1294"/>
</dbReference>
<dbReference type="Proteomes" id="UP000799440">
    <property type="component" value="Unassembled WGS sequence"/>
</dbReference>
<sequence length="129" mass="15136">MKRQPSGYRRQRRRPITAATLVGAASWVLPVLVHLRIYNWTASVIPVLYTSAVSTVTFLVYGYDKRQAVNRGWRVKERWLHILGLLGGWPGAMLAQHYFQHKTQKKSFLIPFWGIVLVWQFVLWASWKR</sequence>
<keyword evidence="1" id="KW-1133">Transmembrane helix</keyword>
<dbReference type="AlphaFoldDB" id="A0A6A6VMK6"/>
<evidence type="ECO:0000313" key="2">
    <source>
        <dbReference type="EMBL" id="KAF2750790.1"/>
    </source>
</evidence>
<keyword evidence="3" id="KW-1185">Reference proteome</keyword>
<proteinExistence type="predicted"/>
<name>A0A6A6VMK6_9PLEO</name>
<evidence type="ECO:0000256" key="1">
    <source>
        <dbReference type="SAM" id="Phobius"/>
    </source>
</evidence>
<dbReference type="Pfam" id="PF06961">
    <property type="entry name" value="DUF1294"/>
    <property type="match status" value="1"/>
</dbReference>
<accession>A0A6A6VMK6</accession>
<dbReference type="EMBL" id="MU006563">
    <property type="protein sequence ID" value="KAF2750790.1"/>
    <property type="molecule type" value="Genomic_DNA"/>
</dbReference>
<gene>
    <name evidence="2" type="ORF">M011DRAFT_464599</name>
</gene>
<organism evidence="2 3">
    <name type="scientific">Sporormia fimetaria CBS 119925</name>
    <dbReference type="NCBI Taxonomy" id="1340428"/>
    <lineage>
        <taxon>Eukaryota</taxon>
        <taxon>Fungi</taxon>
        <taxon>Dikarya</taxon>
        <taxon>Ascomycota</taxon>
        <taxon>Pezizomycotina</taxon>
        <taxon>Dothideomycetes</taxon>
        <taxon>Pleosporomycetidae</taxon>
        <taxon>Pleosporales</taxon>
        <taxon>Sporormiaceae</taxon>
        <taxon>Sporormia</taxon>
    </lineage>
</organism>
<feature type="transmembrane region" description="Helical" evidence="1">
    <location>
        <begin position="16"/>
        <end position="37"/>
    </location>
</feature>
<reference evidence="2" key="1">
    <citation type="journal article" date="2020" name="Stud. Mycol.">
        <title>101 Dothideomycetes genomes: a test case for predicting lifestyles and emergence of pathogens.</title>
        <authorList>
            <person name="Haridas S."/>
            <person name="Albert R."/>
            <person name="Binder M."/>
            <person name="Bloem J."/>
            <person name="Labutti K."/>
            <person name="Salamov A."/>
            <person name="Andreopoulos B."/>
            <person name="Baker S."/>
            <person name="Barry K."/>
            <person name="Bills G."/>
            <person name="Bluhm B."/>
            <person name="Cannon C."/>
            <person name="Castanera R."/>
            <person name="Culley D."/>
            <person name="Daum C."/>
            <person name="Ezra D."/>
            <person name="Gonzalez J."/>
            <person name="Henrissat B."/>
            <person name="Kuo A."/>
            <person name="Liang C."/>
            <person name="Lipzen A."/>
            <person name="Lutzoni F."/>
            <person name="Magnuson J."/>
            <person name="Mondo S."/>
            <person name="Nolan M."/>
            <person name="Ohm R."/>
            <person name="Pangilinan J."/>
            <person name="Park H.-J."/>
            <person name="Ramirez L."/>
            <person name="Alfaro M."/>
            <person name="Sun H."/>
            <person name="Tritt A."/>
            <person name="Yoshinaga Y."/>
            <person name="Zwiers L.-H."/>
            <person name="Turgeon B."/>
            <person name="Goodwin S."/>
            <person name="Spatafora J."/>
            <person name="Crous P."/>
            <person name="Grigoriev I."/>
        </authorList>
    </citation>
    <scope>NUCLEOTIDE SEQUENCE</scope>
    <source>
        <strain evidence="2">CBS 119925</strain>
    </source>
</reference>
<dbReference type="OrthoDB" id="10259680at2759"/>
<feature type="transmembrane region" description="Helical" evidence="1">
    <location>
        <begin position="79"/>
        <end position="98"/>
    </location>
</feature>
<feature type="transmembrane region" description="Helical" evidence="1">
    <location>
        <begin position="110"/>
        <end position="127"/>
    </location>
</feature>